<name>A0A556M7Z4_9SPHI</name>
<dbReference type="Proteomes" id="UP000318733">
    <property type="component" value="Unassembled WGS sequence"/>
</dbReference>
<evidence type="ECO:0000256" key="1">
    <source>
        <dbReference type="SAM" id="MobiDB-lite"/>
    </source>
</evidence>
<evidence type="ECO:0000313" key="3">
    <source>
        <dbReference type="Proteomes" id="UP000318733"/>
    </source>
</evidence>
<accession>A0A556M7Z4</accession>
<gene>
    <name evidence="2" type="ORF">FO440_23590</name>
</gene>
<feature type="region of interest" description="Disordered" evidence="1">
    <location>
        <begin position="43"/>
        <end position="75"/>
    </location>
</feature>
<dbReference type="PROSITE" id="PS51257">
    <property type="entry name" value="PROKAR_LIPOPROTEIN"/>
    <property type="match status" value="1"/>
</dbReference>
<evidence type="ECO:0008006" key="4">
    <source>
        <dbReference type="Google" id="ProtNLM"/>
    </source>
</evidence>
<dbReference type="EMBL" id="VLPK01000008">
    <property type="protein sequence ID" value="TSJ35906.1"/>
    <property type="molecule type" value="Genomic_DNA"/>
</dbReference>
<comment type="caution">
    <text evidence="2">The sequence shown here is derived from an EMBL/GenBank/DDBJ whole genome shotgun (WGS) entry which is preliminary data.</text>
</comment>
<organism evidence="2 3">
    <name type="scientific">Mucilaginibacter corticis</name>
    <dbReference type="NCBI Taxonomy" id="2597670"/>
    <lineage>
        <taxon>Bacteria</taxon>
        <taxon>Pseudomonadati</taxon>
        <taxon>Bacteroidota</taxon>
        <taxon>Sphingobacteriia</taxon>
        <taxon>Sphingobacteriales</taxon>
        <taxon>Sphingobacteriaceae</taxon>
        <taxon>Mucilaginibacter</taxon>
    </lineage>
</organism>
<protein>
    <recommendedName>
        <fullName evidence="4">Lipoprotein</fullName>
    </recommendedName>
</protein>
<proteinExistence type="predicted"/>
<reference evidence="2 3" key="1">
    <citation type="submission" date="2019-07" db="EMBL/GenBank/DDBJ databases">
        <authorList>
            <person name="Huq M.A."/>
        </authorList>
    </citation>
    <scope>NUCLEOTIDE SEQUENCE [LARGE SCALE GENOMIC DNA]</scope>
    <source>
        <strain evidence="2 3">MAH-19</strain>
    </source>
</reference>
<dbReference type="AlphaFoldDB" id="A0A556M7Z4"/>
<evidence type="ECO:0000313" key="2">
    <source>
        <dbReference type="EMBL" id="TSJ35906.1"/>
    </source>
</evidence>
<dbReference type="RefSeq" id="WP_144250780.1">
    <property type="nucleotide sequence ID" value="NZ_VLPK01000008.1"/>
</dbReference>
<keyword evidence="3" id="KW-1185">Reference proteome</keyword>
<feature type="compositionally biased region" description="Basic and acidic residues" evidence="1">
    <location>
        <begin position="43"/>
        <end position="61"/>
    </location>
</feature>
<sequence>MKPNIEPFYPLLVLLIVFSMIACEQNRNKATIGKDTANMHKDASTILDTAKRDMVQKDSAKARQARNPDSTNHSN</sequence>